<sequence length="61" mass="6589">MRITPLRGSGVAWFKCPGCRLKCRPTALAPDGSCPRCGESRLLKLAFGGRADQPALYPRQG</sequence>
<comment type="caution">
    <text evidence="1">The sequence shown here is derived from an EMBL/GenBank/DDBJ whole genome shotgun (WGS) entry which is preliminary data.</text>
</comment>
<dbReference type="RefSeq" id="WP_350791396.1">
    <property type="nucleotide sequence ID" value="NZ_JBEPEK010000744.1"/>
</dbReference>
<organism evidence="1 2">
    <name type="scientific">Streptomyces hyaluromycini</name>
    <dbReference type="NCBI Taxonomy" id="1377993"/>
    <lineage>
        <taxon>Bacteria</taxon>
        <taxon>Bacillati</taxon>
        <taxon>Actinomycetota</taxon>
        <taxon>Actinomycetes</taxon>
        <taxon>Kitasatosporales</taxon>
        <taxon>Streptomycetaceae</taxon>
        <taxon>Streptomyces</taxon>
    </lineage>
</organism>
<proteinExistence type="predicted"/>
<protein>
    <submittedName>
        <fullName evidence="1">Uncharacterized protein</fullName>
    </submittedName>
</protein>
<gene>
    <name evidence="1" type="ORF">ABT404_48260</name>
</gene>
<dbReference type="EMBL" id="JBEPEK010000744">
    <property type="protein sequence ID" value="MER7187172.1"/>
    <property type="molecule type" value="Genomic_DNA"/>
</dbReference>
<reference evidence="1 2" key="1">
    <citation type="submission" date="2024-06" db="EMBL/GenBank/DDBJ databases">
        <title>The Natural Products Discovery Center: Release of the First 8490 Sequenced Strains for Exploring Actinobacteria Biosynthetic Diversity.</title>
        <authorList>
            <person name="Kalkreuter E."/>
            <person name="Kautsar S.A."/>
            <person name="Yang D."/>
            <person name="Bader C.D."/>
            <person name="Teijaro C.N."/>
            <person name="Fluegel L."/>
            <person name="Davis C.M."/>
            <person name="Simpson J.R."/>
            <person name="Lauterbach L."/>
            <person name="Steele A.D."/>
            <person name="Gui C."/>
            <person name="Meng S."/>
            <person name="Li G."/>
            <person name="Viehrig K."/>
            <person name="Ye F."/>
            <person name="Su P."/>
            <person name="Kiefer A.F."/>
            <person name="Nichols A."/>
            <person name="Cepeda A.J."/>
            <person name="Yan W."/>
            <person name="Fan B."/>
            <person name="Jiang Y."/>
            <person name="Adhikari A."/>
            <person name="Zheng C.-J."/>
            <person name="Schuster L."/>
            <person name="Cowan T.M."/>
            <person name="Smanski M.J."/>
            <person name="Chevrette M.G."/>
            <person name="De Carvalho L.P.S."/>
            <person name="Shen B."/>
        </authorList>
    </citation>
    <scope>NUCLEOTIDE SEQUENCE [LARGE SCALE GENOMIC DNA]</scope>
    <source>
        <strain evidence="1 2">NPDC000234</strain>
    </source>
</reference>
<evidence type="ECO:0000313" key="2">
    <source>
        <dbReference type="Proteomes" id="UP001474181"/>
    </source>
</evidence>
<name>A0ABV1XDQ2_9ACTN</name>
<evidence type="ECO:0000313" key="1">
    <source>
        <dbReference type="EMBL" id="MER7187172.1"/>
    </source>
</evidence>
<keyword evidence="2" id="KW-1185">Reference proteome</keyword>
<accession>A0ABV1XDQ2</accession>
<dbReference type="Proteomes" id="UP001474181">
    <property type="component" value="Unassembled WGS sequence"/>
</dbReference>